<organism evidence="1">
    <name type="scientific">marine metagenome</name>
    <dbReference type="NCBI Taxonomy" id="408172"/>
    <lineage>
        <taxon>unclassified sequences</taxon>
        <taxon>metagenomes</taxon>
        <taxon>ecological metagenomes</taxon>
    </lineage>
</organism>
<protein>
    <submittedName>
        <fullName evidence="1">Uncharacterized protein</fullName>
    </submittedName>
</protein>
<dbReference type="EMBL" id="UINC01001853">
    <property type="protein sequence ID" value="SUZ89943.1"/>
    <property type="molecule type" value="Genomic_DNA"/>
</dbReference>
<feature type="non-terminal residue" evidence="1">
    <location>
        <position position="1"/>
    </location>
</feature>
<reference evidence="1" key="1">
    <citation type="submission" date="2018-05" db="EMBL/GenBank/DDBJ databases">
        <authorList>
            <person name="Lanie J.A."/>
            <person name="Ng W.-L."/>
            <person name="Kazmierczak K.M."/>
            <person name="Andrzejewski T.M."/>
            <person name="Davidsen T.M."/>
            <person name="Wayne K.J."/>
            <person name="Tettelin H."/>
            <person name="Glass J.I."/>
            <person name="Rusch D."/>
            <person name="Podicherti R."/>
            <person name="Tsui H.-C.T."/>
            <person name="Winkler M.E."/>
        </authorList>
    </citation>
    <scope>NUCLEOTIDE SEQUENCE</scope>
</reference>
<name>A0A381RLP2_9ZZZZ</name>
<accession>A0A381RLP2</accession>
<evidence type="ECO:0000313" key="1">
    <source>
        <dbReference type="EMBL" id="SUZ89943.1"/>
    </source>
</evidence>
<sequence>VLVAVLVVTVGCSDEVPIVEPEPVVTTTTRAPEPEVRTNGWVQVGDQTFDLSFTCYSPGAGDVAAIGVGEEVGSGQHVEALIQGFLGQPYVGVTVGGSVLYEATLDGPLEVFVHDGTISAGAIEWTRGLDLASGQGERVGYGAVFVSCAEYIHDLPEGY</sequence>
<dbReference type="AlphaFoldDB" id="A0A381RLP2"/>
<gene>
    <name evidence="1" type="ORF">METZ01_LOCUS42797</name>
</gene>
<proteinExistence type="predicted"/>